<protein>
    <submittedName>
        <fullName evidence="2 3">Uncharacterized protein</fullName>
    </submittedName>
</protein>
<evidence type="ECO:0000256" key="1">
    <source>
        <dbReference type="SAM" id="MobiDB-lite"/>
    </source>
</evidence>
<feature type="compositionally biased region" description="Polar residues" evidence="1">
    <location>
        <begin position="15"/>
        <end position="25"/>
    </location>
</feature>
<dbReference type="EMBL" id="DS661893">
    <property type="protein sequence ID" value="EEC03154.1"/>
    <property type="molecule type" value="Genomic_DNA"/>
</dbReference>
<reference evidence="2 4" key="1">
    <citation type="submission" date="2008-03" db="EMBL/GenBank/DDBJ databases">
        <title>Annotation of Ixodes scapularis.</title>
        <authorList>
            <consortium name="Ixodes scapularis Genome Project Consortium"/>
            <person name="Caler E."/>
            <person name="Hannick L.I."/>
            <person name="Bidwell S."/>
            <person name="Joardar V."/>
            <person name="Thiagarajan M."/>
            <person name="Amedeo P."/>
            <person name="Galinsky K.J."/>
            <person name="Schobel S."/>
            <person name="Inman J."/>
            <person name="Hostetler J."/>
            <person name="Miller J."/>
            <person name="Hammond M."/>
            <person name="Megy K."/>
            <person name="Lawson D."/>
            <person name="Kodira C."/>
            <person name="Sutton G."/>
            <person name="Meyer J."/>
            <person name="Hill C.A."/>
            <person name="Birren B."/>
            <person name="Nene V."/>
            <person name="Collins F."/>
            <person name="Alarcon-Chaidez F."/>
            <person name="Wikel S."/>
            <person name="Strausberg R."/>
        </authorList>
    </citation>
    <scope>NUCLEOTIDE SEQUENCE [LARGE SCALE GENOMIC DNA]</scope>
    <source>
        <strain evidence="4">Wikel</strain>
        <strain evidence="2">Wikel colony</strain>
    </source>
</reference>
<dbReference type="VEuPathDB" id="VectorBase:ISCP_023111"/>
<dbReference type="EMBL" id="ABJB010165645">
    <property type="status" value="NOT_ANNOTATED_CDS"/>
    <property type="molecule type" value="Genomic_DNA"/>
</dbReference>
<dbReference type="EnsemblMetazoa" id="ISCW017013-RA">
    <property type="protein sequence ID" value="ISCW017013-PA"/>
    <property type="gene ID" value="ISCW017013"/>
</dbReference>
<keyword evidence="4" id="KW-1185">Reference proteome</keyword>
<dbReference type="HOGENOM" id="CLU_1062762_0_0_1"/>
<feature type="region of interest" description="Disordered" evidence="1">
    <location>
        <begin position="1"/>
        <end position="111"/>
    </location>
</feature>
<reference evidence="3" key="2">
    <citation type="submission" date="2020-05" db="UniProtKB">
        <authorList>
            <consortium name="EnsemblMetazoa"/>
        </authorList>
    </citation>
    <scope>IDENTIFICATION</scope>
    <source>
        <strain evidence="3">wikel</strain>
    </source>
</reference>
<accession>B7P982</accession>
<proteinExistence type="predicted"/>
<feature type="compositionally biased region" description="Basic and acidic residues" evidence="1">
    <location>
        <begin position="1"/>
        <end position="14"/>
    </location>
</feature>
<name>B7P982_IXOSC</name>
<gene>
    <name evidence="3" type="primary">8026459</name>
    <name evidence="2" type="ORF">IscW_ISCW017013</name>
</gene>
<evidence type="ECO:0000313" key="3">
    <source>
        <dbReference type="EnsemblMetazoa" id="ISCW017013-PA"/>
    </source>
</evidence>
<dbReference type="Proteomes" id="UP000001555">
    <property type="component" value="Unassembled WGS sequence"/>
</dbReference>
<organism>
    <name type="scientific">Ixodes scapularis</name>
    <name type="common">Black-legged tick</name>
    <name type="synonym">Deer tick</name>
    <dbReference type="NCBI Taxonomy" id="6945"/>
    <lineage>
        <taxon>Eukaryota</taxon>
        <taxon>Metazoa</taxon>
        <taxon>Ecdysozoa</taxon>
        <taxon>Arthropoda</taxon>
        <taxon>Chelicerata</taxon>
        <taxon>Arachnida</taxon>
        <taxon>Acari</taxon>
        <taxon>Parasitiformes</taxon>
        <taxon>Ixodida</taxon>
        <taxon>Ixodoidea</taxon>
        <taxon>Ixodidae</taxon>
        <taxon>Ixodinae</taxon>
        <taxon>Ixodes</taxon>
    </lineage>
</organism>
<dbReference type="VEuPathDB" id="VectorBase:ISCW017013"/>
<sequence length="262" mass="28501">MNDTDTSKRIDKNRSTSLLDRSSGSKVVPRVHDDEHELDEDPLGAVTAVTESGPQRGKAPFNPFAKRLVALPPRKKAEQGSELGSDAESSDGEDPLLRYSMTASCKSDPKIKADDLDESLSTFFEDESPLPRSKQVLSETSDAVDFDRVASSCCSSFDFAATPKSAPNVREEGEMMWSSCELKGGTGDSDSDDLTVVKEFFVQKTRVVLGNGAGAKRCAPKRLIKKAAATKPRRLGLSKAKPKRDAAQPSILETLARFKFKQ</sequence>
<dbReference type="AlphaFoldDB" id="B7P982"/>
<dbReference type="PaxDb" id="6945-B7P982"/>
<dbReference type="VEuPathDB" id="VectorBase:ISCI017013"/>
<dbReference type="InParanoid" id="B7P982"/>
<evidence type="ECO:0000313" key="2">
    <source>
        <dbReference type="EMBL" id="EEC03154.1"/>
    </source>
</evidence>
<evidence type="ECO:0000313" key="4">
    <source>
        <dbReference type="Proteomes" id="UP000001555"/>
    </source>
</evidence>
<dbReference type="OrthoDB" id="26491at2759"/>